<evidence type="ECO:0000256" key="4">
    <source>
        <dbReference type="ARBA" id="ARBA00023136"/>
    </source>
</evidence>
<protein>
    <submittedName>
        <fullName evidence="7">Colicin V production protein</fullName>
    </submittedName>
</protein>
<dbReference type="Proteomes" id="UP000316778">
    <property type="component" value="Unassembled WGS sequence"/>
</dbReference>
<dbReference type="EMBL" id="VLLG01000005">
    <property type="protein sequence ID" value="TWI84018.1"/>
    <property type="molecule type" value="Genomic_DNA"/>
</dbReference>
<dbReference type="PANTHER" id="PTHR31157:SF1">
    <property type="entry name" value="SCP DOMAIN-CONTAINING PROTEIN"/>
    <property type="match status" value="1"/>
</dbReference>
<dbReference type="InterPro" id="IPR003825">
    <property type="entry name" value="Colicin-V_CvpA"/>
</dbReference>
<sequence>MNIIDILLFLVILLAVYAGYQKGFILGALDLLLLVLSLLFAFWSYRYIVFFFEHYITSLGVWTPPLAFLLAYAFVRILLAALAGRLVKQLPARANENTFNKAFGLLPGAINGIIYAALISAILIGMPLFDTLSAKTRESAIARALTPHVEWAEDKLAPVFDEAVNHGINHLSISPGFTKSVDLPFTVKAPEARQRLEAEMLGMLNEERRKNGLDPLKADPEMKTVARSHSQDMLVSGYFSHIDLEGQTPSERMREAGVRFLVAGENLALSPTLQLAHNGLMNSPGHRANILNPSFGRVGIGILDGGKHGLMVTQNFRN</sequence>
<keyword evidence="4 5" id="KW-0472">Membrane</keyword>
<feature type="transmembrane region" description="Helical" evidence="5">
    <location>
        <begin position="28"/>
        <end position="49"/>
    </location>
</feature>
<dbReference type="Pfam" id="PF02674">
    <property type="entry name" value="Colicin_V"/>
    <property type="match status" value="1"/>
</dbReference>
<dbReference type="GO" id="GO:0016020">
    <property type="term" value="C:membrane"/>
    <property type="evidence" value="ECO:0007669"/>
    <property type="project" value="UniProtKB-SubCell"/>
</dbReference>
<dbReference type="PANTHER" id="PTHR31157">
    <property type="entry name" value="SCP DOMAIN-CONTAINING PROTEIN"/>
    <property type="match status" value="1"/>
</dbReference>
<dbReference type="Pfam" id="PF00188">
    <property type="entry name" value="CAP"/>
    <property type="match status" value="1"/>
</dbReference>
<evidence type="ECO:0000313" key="7">
    <source>
        <dbReference type="EMBL" id="TWI84018.1"/>
    </source>
</evidence>
<feature type="transmembrane region" description="Helical" evidence="5">
    <location>
        <begin position="61"/>
        <end position="83"/>
    </location>
</feature>
<dbReference type="OrthoDB" id="982527at2"/>
<dbReference type="AlphaFoldDB" id="A0A562SSC2"/>
<keyword evidence="8" id="KW-1185">Reference proteome</keyword>
<keyword evidence="2 5" id="KW-0812">Transmembrane</keyword>
<dbReference type="GO" id="GO:0009403">
    <property type="term" value="P:toxin biosynthetic process"/>
    <property type="evidence" value="ECO:0007669"/>
    <property type="project" value="InterPro"/>
</dbReference>
<feature type="domain" description="SCP" evidence="6">
    <location>
        <begin position="202"/>
        <end position="316"/>
    </location>
</feature>
<dbReference type="CDD" id="cd05379">
    <property type="entry name" value="CAP_bacterial"/>
    <property type="match status" value="1"/>
</dbReference>
<evidence type="ECO:0000259" key="6">
    <source>
        <dbReference type="Pfam" id="PF00188"/>
    </source>
</evidence>
<accession>A0A562SSC2</accession>
<evidence type="ECO:0000256" key="3">
    <source>
        <dbReference type="ARBA" id="ARBA00022989"/>
    </source>
</evidence>
<dbReference type="SUPFAM" id="SSF55797">
    <property type="entry name" value="PR-1-like"/>
    <property type="match status" value="1"/>
</dbReference>
<dbReference type="InterPro" id="IPR035940">
    <property type="entry name" value="CAP_sf"/>
</dbReference>
<evidence type="ECO:0000256" key="1">
    <source>
        <dbReference type="ARBA" id="ARBA00004141"/>
    </source>
</evidence>
<comment type="subcellular location">
    <subcellularLocation>
        <location evidence="1">Membrane</location>
        <topology evidence="1">Multi-pass membrane protein</topology>
    </subcellularLocation>
</comment>
<reference evidence="7 8" key="1">
    <citation type="journal article" date="2013" name="Stand. Genomic Sci.">
        <title>Genomic Encyclopedia of Type Strains, Phase I: The one thousand microbial genomes (KMG-I) project.</title>
        <authorList>
            <person name="Kyrpides N.C."/>
            <person name="Woyke T."/>
            <person name="Eisen J.A."/>
            <person name="Garrity G."/>
            <person name="Lilburn T.G."/>
            <person name="Beck B.J."/>
            <person name="Whitman W.B."/>
            <person name="Hugenholtz P."/>
            <person name="Klenk H.P."/>
        </authorList>
    </citation>
    <scope>NUCLEOTIDE SEQUENCE [LARGE SCALE GENOMIC DNA]</scope>
    <source>
        <strain evidence="7 8">DSM 13484</strain>
    </source>
</reference>
<evidence type="ECO:0000256" key="2">
    <source>
        <dbReference type="ARBA" id="ARBA00022692"/>
    </source>
</evidence>
<dbReference type="RefSeq" id="WP_145717509.1">
    <property type="nucleotide sequence ID" value="NZ_BAAAFY010000002.1"/>
</dbReference>
<feature type="transmembrane region" description="Helical" evidence="5">
    <location>
        <begin position="103"/>
        <end position="129"/>
    </location>
</feature>
<organism evidence="7 8">
    <name type="scientific">Chitinophaga japonensis</name>
    <name type="common">Flexibacter japonensis</name>
    <dbReference type="NCBI Taxonomy" id="104662"/>
    <lineage>
        <taxon>Bacteria</taxon>
        <taxon>Pseudomonadati</taxon>
        <taxon>Bacteroidota</taxon>
        <taxon>Chitinophagia</taxon>
        <taxon>Chitinophagales</taxon>
        <taxon>Chitinophagaceae</taxon>
        <taxon>Chitinophaga</taxon>
    </lineage>
</organism>
<comment type="caution">
    <text evidence="7">The sequence shown here is derived from an EMBL/GenBank/DDBJ whole genome shotgun (WGS) entry which is preliminary data.</text>
</comment>
<name>A0A562SSC2_CHIJA</name>
<gene>
    <name evidence="7" type="ORF">LX66_4380</name>
</gene>
<dbReference type="InterPro" id="IPR014044">
    <property type="entry name" value="CAP_dom"/>
</dbReference>
<evidence type="ECO:0000313" key="8">
    <source>
        <dbReference type="Proteomes" id="UP000316778"/>
    </source>
</evidence>
<keyword evidence="3 5" id="KW-1133">Transmembrane helix</keyword>
<proteinExistence type="predicted"/>
<evidence type="ECO:0000256" key="5">
    <source>
        <dbReference type="SAM" id="Phobius"/>
    </source>
</evidence>
<dbReference type="Gene3D" id="3.40.33.10">
    <property type="entry name" value="CAP"/>
    <property type="match status" value="1"/>
</dbReference>